<dbReference type="RefSeq" id="XP_024581132.1">
    <property type="nucleotide sequence ID" value="XM_024730900.1"/>
</dbReference>
<accession>A0A0N7L6N4</accession>
<dbReference type="GeneID" id="36396156"/>
<evidence type="ECO:0000313" key="1">
    <source>
        <dbReference type="EMBL" id="CEG44763.1"/>
    </source>
</evidence>
<dbReference type="AlphaFoldDB" id="A0A0N7L6N4"/>
<sequence length="84" mass="9237">MENVKATNDALVDIDQTLTSVFVTTAADQLSILVQFSYLEGPRVDSARIDNIYVQLTALGKSSTNCIQCPTQISSHIDRLHGKR</sequence>
<dbReference type="EMBL" id="CCYD01001336">
    <property type="protein sequence ID" value="CEG44763.1"/>
    <property type="molecule type" value="Genomic_DNA"/>
</dbReference>
<evidence type="ECO:0000313" key="2">
    <source>
        <dbReference type="Proteomes" id="UP000054928"/>
    </source>
</evidence>
<keyword evidence="2" id="KW-1185">Reference proteome</keyword>
<dbReference type="Proteomes" id="UP000054928">
    <property type="component" value="Unassembled WGS sequence"/>
</dbReference>
<protein>
    <submittedName>
        <fullName evidence="1">Uncharacterized protein</fullName>
    </submittedName>
</protein>
<organism evidence="1 2">
    <name type="scientific">Plasmopara halstedii</name>
    <name type="common">Downy mildew of sunflower</name>
    <dbReference type="NCBI Taxonomy" id="4781"/>
    <lineage>
        <taxon>Eukaryota</taxon>
        <taxon>Sar</taxon>
        <taxon>Stramenopiles</taxon>
        <taxon>Oomycota</taxon>
        <taxon>Peronosporomycetes</taxon>
        <taxon>Peronosporales</taxon>
        <taxon>Peronosporaceae</taxon>
        <taxon>Plasmopara</taxon>
    </lineage>
</organism>
<reference evidence="2" key="1">
    <citation type="submission" date="2014-09" db="EMBL/GenBank/DDBJ databases">
        <authorList>
            <person name="Sharma Rahul"/>
            <person name="Thines Marco"/>
        </authorList>
    </citation>
    <scope>NUCLEOTIDE SEQUENCE [LARGE SCALE GENOMIC DNA]</scope>
</reference>
<proteinExistence type="predicted"/>
<name>A0A0N7L6N4_PLAHL</name>